<dbReference type="InterPro" id="IPR011529">
    <property type="entry name" value="Glu_5kinase"/>
</dbReference>
<dbReference type="PRINTS" id="PR00474">
    <property type="entry name" value="GLU5KINASE"/>
</dbReference>
<keyword evidence="3" id="KW-0641">Proline biosynthesis</keyword>
<dbReference type="CDD" id="cd21157">
    <property type="entry name" value="PUA_G5K"/>
    <property type="match status" value="1"/>
</dbReference>
<evidence type="ECO:0000256" key="5">
    <source>
        <dbReference type="ARBA" id="ARBA00022741"/>
    </source>
</evidence>
<dbReference type="GO" id="GO:0004349">
    <property type="term" value="F:glutamate 5-kinase activity"/>
    <property type="evidence" value="ECO:0007669"/>
    <property type="project" value="InterPro"/>
</dbReference>
<dbReference type="InterPro" id="IPR019797">
    <property type="entry name" value="Glutamate_5-kinase_CS"/>
</dbReference>
<dbReference type="FunFam" id="3.40.1160.10:FF:000018">
    <property type="entry name" value="Glutamate 5-kinase"/>
    <property type="match status" value="1"/>
</dbReference>
<dbReference type="Pfam" id="PF00696">
    <property type="entry name" value="AA_kinase"/>
    <property type="match status" value="1"/>
</dbReference>
<dbReference type="PIRSF" id="PIRSF000729">
    <property type="entry name" value="GK"/>
    <property type="match status" value="1"/>
</dbReference>
<dbReference type="GO" id="GO:0003723">
    <property type="term" value="F:RNA binding"/>
    <property type="evidence" value="ECO:0007669"/>
    <property type="project" value="InterPro"/>
</dbReference>
<dbReference type="InterPro" id="IPR041739">
    <property type="entry name" value="G5K_ProB"/>
</dbReference>
<reference evidence="9" key="1">
    <citation type="submission" date="2018-05" db="EMBL/GenBank/DDBJ databases">
        <authorList>
            <person name="Lanie J.A."/>
            <person name="Ng W.-L."/>
            <person name="Kazmierczak K.M."/>
            <person name="Andrzejewski T.M."/>
            <person name="Davidsen T.M."/>
            <person name="Wayne K.J."/>
            <person name="Tettelin H."/>
            <person name="Glass J.I."/>
            <person name="Rusch D."/>
            <person name="Podicherti R."/>
            <person name="Tsui H.-C.T."/>
            <person name="Winkler M.E."/>
        </authorList>
    </citation>
    <scope>NUCLEOTIDE SEQUENCE</scope>
</reference>
<evidence type="ECO:0000256" key="3">
    <source>
        <dbReference type="ARBA" id="ARBA00022650"/>
    </source>
</evidence>
<dbReference type="SUPFAM" id="SSF88697">
    <property type="entry name" value="PUA domain-like"/>
    <property type="match status" value="1"/>
</dbReference>
<dbReference type="InterPro" id="IPR005715">
    <property type="entry name" value="Glu_5kinase/COase_Synthase"/>
</dbReference>
<keyword evidence="5" id="KW-0547">Nucleotide-binding</keyword>
<feature type="domain" description="PUA" evidence="8">
    <location>
        <begin position="293"/>
        <end position="376"/>
    </location>
</feature>
<organism evidence="9">
    <name type="scientific">marine metagenome</name>
    <dbReference type="NCBI Taxonomy" id="408172"/>
    <lineage>
        <taxon>unclassified sequences</taxon>
        <taxon>metagenomes</taxon>
        <taxon>ecological metagenomes</taxon>
    </lineage>
</organism>
<keyword evidence="2" id="KW-0028">Amino-acid biosynthesis</keyword>
<dbReference type="AlphaFoldDB" id="A0A381TQ13"/>
<dbReference type="InterPro" id="IPR036974">
    <property type="entry name" value="PUA_sf"/>
</dbReference>
<evidence type="ECO:0000259" key="8">
    <source>
        <dbReference type="SMART" id="SM00359"/>
    </source>
</evidence>
<dbReference type="GO" id="GO:0005524">
    <property type="term" value="F:ATP binding"/>
    <property type="evidence" value="ECO:0007669"/>
    <property type="project" value="UniProtKB-KW"/>
</dbReference>
<keyword evidence="7" id="KW-0067">ATP-binding</keyword>
<dbReference type="Pfam" id="PF01472">
    <property type="entry name" value="PUA"/>
    <property type="match status" value="1"/>
</dbReference>
<evidence type="ECO:0000256" key="4">
    <source>
        <dbReference type="ARBA" id="ARBA00022679"/>
    </source>
</evidence>
<gene>
    <name evidence="9" type="ORF">METZ01_LOCUS69771</name>
</gene>
<dbReference type="NCBIfam" id="TIGR01027">
    <property type="entry name" value="proB"/>
    <property type="match status" value="1"/>
</dbReference>
<dbReference type="PANTHER" id="PTHR43654:SF1">
    <property type="entry name" value="ISOPENTENYL PHOSPHATE KINASE"/>
    <property type="match status" value="1"/>
</dbReference>
<evidence type="ECO:0000256" key="6">
    <source>
        <dbReference type="ARBA" id="ARBA00022777"/>
    </source>
</evidence>
<dbReference type="SMART" id="SM00359">
    <property type="entry name" value="PUA"/>
    <property type="match status" value="1"/>
</dbReference>
<dbReference type="SUPFAM" id="SSF53633">
    <property type="entry name" value="Carbamate kinase-like"/>
    <property type="match status" value="1"/>
</dbReference>
<dbReference type="InterPro" id="IPR036393">
    <property type="entry name" value="AceGlu_kinase-like_sf"/>
</dbReference>
<dbReference type="InterPro" id="IPR001048">
    <property type="entry name" value="Asp/Glu/Uridylate_kinase"/>
</dbReference>
<dbReference type="PANTHER" id="PTHR43654">
    <property type="entry name" value="GLUTAMATE 5-KINASE"/>
    <property type="match status" value="1"/>
</dbReference>
<dbReference type="GO" id="GO:0005829">
    <property type="term" value="C:cytosol"/>
    <property type="evidence" value="ECO:0007669"/>
    <property type="project" value="TreeGrafter"/>
</dbReference>
<dbReference type="HAMAP" id="MF_00456">
    <property type="entry name" value="ProB"/>
    <property type="match status" value="1"/>
</dbReference>
<evidence type="ECO:0000313" key="9">
    <source>
        <dbReference type="EMBL" id="SVA16917.1"/>
    </source>
</evidence>
<dbReference type="PROSITE" id="PS50890">
    <property type="entry name" value="PUA"/>
    <property type="match status" value="1"/>
</dbReference>
<dbReference type="EMBL" id="UINC01004797">
    <property type="protein sequence ID" value="SVA16917.1"/>
    <property type="molecule type" value="Genomic_DNA"/>
</dbReference>
<keyword evidence="6" id="KW-0418">Kinase</keyword>
<dbReference type="GO" id="GO:0008652">
    <property type="term" value="P:amino acid biosynthetic process"/>
    <property type="evidence" value="ECO:0007669"/>
    <property type="project" value="UniProtKB-KW"/>
</dbReference>
<keyword evidence="1" id="KW-0963">Cytoplasm</keyword>
<evidence type="ECO:0000256" key="7">
    <source>
        <dbReference type="ARBA" id="ARBA00022840"/>
    </source>
</evidence>
<evidence type="ECO:0000256" key="2">
    <source>
        <dbReference type="ARBA" id="ARBA00022605"/>
    </source>
</evidence>
<dbReference type="InterPro" id="IPR015947">
    <property type="entry name" value="PUA-like_sf"/>
</dbReference>
<dbReference type="CDD" id="cd04242">
    <property type="entry name" value="AAK_G5K_ProB"/>
    <property type="match status" value="1"/>
</dbReference>
<protein>
    <recommendedName>
        <fullName evidence="8">PUA domain-containing protein</fullName>
    </recommendedName>
</protein>
<dbReference type="PROSITE" id="PS00902">
    <property type="entry name" value="GLUTAMATE_5_KINASE"/>
    <property type="match status" value="1"/>
</dbReference>
<proteinExistence type="inferred from homology"/>
<evidence type="ECO:0000256" key="1">
    <source>
        <dbReference type="ARBA" id="ARBA00022490"/>
    </source>
</evidence>
<accession>A0A381TQ13</accession>
<dbReference type="InterPro" id="IPR002478">
    <property type="entry name" value="PUA"/>
</dbReference>
<sequence>MKRTGNRKYRRVIVKAGTSLLTAGTDELDLNIIRDIVSQIASLRQDGIQMILVSSGAVAAGRGAMKGLDGAKVRSAPNLNERQVLAAIGQGRLMHVYEQEFSAFGITTAQALVTRRDVNDRLGYLNLRNTLSTLLDNGVVPVVNENDVVAVDELEGEVFGDNDNLSALIANLIEADLLLILGVVEGMFTKDPNLHDDAEMVSVVSKVDDSVDSFAGPSSDEVGRGGMATKIEAARFATTSGVDVVIASGLEENVLIRLTSGERVGTFFKASVSRLESRKRWMLSGLAGGADKRKIKIDTGAIKAITDRHSSLLPAGVVGSSGCFKRGDIVSISDEKGVVVAAGITNYASKDLLQIGKVRSDRIEEILGYHYGDEVVHRDNLVLLVD</sequence>
<dbReference type="InterPro" id="IPR001057">
    <property type="entry name" value="Glu/AcGlu_kinase"/>
</dbReference>
<name>A0A381TQ13_9ZZZZ</name>
<keyword evidence="4" id="KW-0808">Transferase</keyword>
<dbReference type="Gene3D" id="3.40.1160.10">
    <property type="entry name" value="Acetylglutamate kinase-like"/>
    <property type="match status" value="2"/>
</dbReference>
<dbReference type="Gene3D" id="2.30.130.10">
    <property type="entry name" value="PUA domain"/>
    <property type="match status" value="1"/>
</dbReference>